<protein>
    <submittedName>
        <fullName evidence="2">Beta-lactamase family protein</fullName>
    </submittedName>
</protein>
<dbReference type="OrthoDB" id="846150at2"/>
<reference evidence="2 3" key="1">
    <citation type="submission" date="2019-05" db="EMBL/GenBank/DDBJ databases">
        <authorList>
            <person name="Zhang J.-Y."/>
            <person name="Feg X."/>
            <person name="Du Z.-J."/>
        </authorList>
    </citation>
    <scope>NUCLEOTIDE SEQUENCE [LARGE SCALE GENOMIC DNA]</scope>
    <source>
        <strain evidence="2 3">RZ26</strain>
    </source>
</reference>
<organism evidence="2 3">
    <name type="scientific">Maribacter algarum</name>
    <name type="common">ex Zhang et al. 2020</name>
    <dbReference type="NCBI Taxonomy" id="2578118"/>
    <lineage>
        <taxon>Bacteria</taxon>
        <taxon>Pseudomonadati</taxon>
        <taxon>Bacteroidota</taxon>
        <taxon>Flavobacteriia</taxon>
        <taxon>Flavobacteriales</taxon>
        <taxon>Flavobacteriaceae</taxon>
        <taxon>Maribacter</taxon>
    </lineage>
</organism>
<dbReference type="PANTHER" id="PTHR46825:SF9">
    <property type="entry name" value="BETA-LACTAMASE-RELATED DOMAIN-CONTAINING PROTEIN"/>
    <property type="match status" value="1"/>
</dbReference>
<dbReference type="EMBL" id="VATY01000001">
    <property type="protein sequence ID" value="TMM57915.1"/>
    <property type="molecule type" value="Genomic_DNA"/>
</dbReference>
<dbReference type="PANTHER" id="PTHR46825">
    <property type="entry name" value="D-ALANYL-D-ALANINE-CARBOXYPEPTIDASE/ENDOPEPTIDASE AMPH"/>
    <property type="match status" value="1"/>
</dbReference>
<name>A0A5S3PSD3_9FLAO</name>
<dbReference type="Pfam" id="PF00144">
    <property type="entry name" value="Beta-lactamase"/>
    <property type="match status" value="1"/>
</dbReference>
<dbReference type="Proteomes" id="UP000310314">
    <property type="component" value="Unassembled WGS sequence"/>
</dbReference>
<accession>A0A5S3PSD3</accession>
<dbReference type="InterPro" id="IPR012338">
    <property type="entry name" value="Beta-lactam/transpept-like"/>
</dbReference>
<sequence>MRSIMVLCRKLIQKMRNLFIIGTFVLLSYSGFAQQEPNSGTHTLEELNSKIRAIFESSALPGFAVVVVNDKEVMYQQAMGFADLETKKKYTAHTTQNIASISKTFIAVALMKAIDQGAVDLDTDINTYLPFKVVHPLFQKTPITLRHLANHTSGIDDERTYDKCYLLDEPNADYSHLPKRVRKYISLLQQNEKLDNAEFLEKTLRVNGEWFSKKNFTKEAPGKAYRYSNIGAALAAFVIESAVGMPYEAYTKKYIFEPLQMNESTWELSEEGADKFASKYFKKGLRVPDYSLITKADGGLITNTTDFAKYLIEMLKGLYQKGTLLSKSSYKEMFERKEFGEIGSGIFWEMTERGTPYHSGSDPGVMTYTSINQNKNIAAFFMTNIGAELIDEDDISIGKIHEVLKQHNWE</sequence>
<dbReference type="SUPFAM" id="SSF56601">
    <property type="entry name" value="beta-lactamase/transpeptidase-like"/>
    <property type="match status" value="1"/>
</dbReference>
<comment type="caution">
    <text evidence="2">The sequence shown here is derived from an EMBL/GenBank/DDBJ whole genome shotgun (WGS) entry which is preliminary data.</text>
</comment>
<dbReference type="Gene3D" id="3.40.710.10">
    <property type="entry name" value="DD-peptidase/beta-lactamase superfamily"/>
    <property type="match status" value="1"/>
</dbReference>
<feature type="domain" description="Beta-lactamase-related" evidence="1">
    <location>
        <begin position="49"/>
        <end position="386"/>
    </location>
</feature>
<gene>
    <name evidence="2" type="ORF">FEE95_00335</name>
</gene>
<dbReference type="AlphaFoldDB" id="A0A5S3PSD3"/>
<evidence type="ECO:0000259" key="1">
    <source>
        <dbReference type="Pfam" id="PF00144"/>
    </source>
</evidence>
<dbReference type="InterPro" id="IPR050491">
    <property type="entry name" value="AmpC-like"/>
</dbReference>
<dbReference type="InterPro" id="IPR001466">
    <property type="entry name" value="Beta-lactam-related"/>
</dbReference>
<evidence type="ECO:0000313" key="3">
    <source>
        <dbReference type="Proteomes" id="UP000310314"/>
    </source>
</evidence>
<evidence type="ECO:0000313" key="2">
    <source>
        <dbReference type="EMBL" id="TMM57915.1"/>
    </source>
</evidence>
<proteinExistence type="predicted"/>
<keyword evidence="3" id="KW-1185">Reference proteome</keyword>